<evidence type="ECO:0000313" key="9">
    <source>
        <dbReference type="EMBL" id="KAK8384280.1"/>
    </source>
</evidence>
<comment type="similarity">
    <text evidence="2">Belongs to the sepiapterin reductase family.</text>
</comment>
<evidence type="ECO:0000256" key="5">
    <source>
        <dbReference type="ARBA" id="ARBA00019170"/>
    </source>
</evidence>
<dbReference type="Proteomes" id="UP001487740">
    <property type="component" value="Unassembled WGS sequence"/>
</dbReference>
<evidence type="ECO:0000256" key="4">
    <source>
        <dbReference type="ARBA" id="ARBA00013075"/>
    </source>
</evidence>
<evidence type="ECO:0000256" key="2">
    <source>
        <dbReference type="ARBA" id="ARBA00010483"/>
    </source>
</evidence>
<protein>
    <recommendedName>
        <fullName evidence="5">Sepiapterin reductase</fullName>
        <ecNumber evidence="4">1.1.1.153</ecNumber>
    </recommendedName>
</protein>
<comment type="subcellular location">
    <subcellularLocation>
        <location evidence="1">Cytoplasm</location>
    </subcellularLocation>
</comment>
<keyword evidence="10" id="KW-1185">Reference proteome</keyword>
<keyword evidence="8" id="KW-0560">Oxidoreductase</keyword>
<dbReference type="PRINTS" id="PR00081">
    <property type="entry name" value="GDHRDH"/>
</dbReference>
<evidence type="ECO:0000313" key="10">
    <source>
        <dbReference type="Proteomes" id="UP001487740"/>
    </source>
</evidence>
<dbReference type="PANTHER" id="PTHR44085:SF2">
    <property type="entry name" value="SEPIAPTERIN REDUCTASE"/>
    <property type="match status" value="1"/>
</dbReference>
<name>A0AAW0T9H8_SCYPA</name>
<keyword evidence="7" id="KW-0521">NADP</keyword>
<sequence>MELPSFPPSFPPSLLTRRLALPLSATPLLRLGNQYSRDLRAERESEMSDSGGAPWWVVVTGASQGFGAAICTELAPLLPPGSRVLGLARSQQGLATTAAAVTKANPAITFSPVVMDLATAKAMDYEATLKDHLGTGQSTPPGQALLFHNAGSLGTVKYLREMDDATRLSTYFDLNISSVILLNAAFMRLISTLSGKVIVKVINVSSLCALEPFKSWGLYCTGKAGRDMLFKVLAVEDPGVRVLNYAPGPLDTGMQVHARTMTQDDDIRKTFTSMKEEGKLLSCQSSVKKLLQFLEKDEFKSGDHVDFFEV</sequence>
<dbReference type="SUPFAM" id="SSF51735">
    <property type="entry name" value="NAD(P)-binding Rossmann-fold domains"/>
    <property type="match status" value="1"/>
</dbReference>
<evidence type="ECO:0000256" key="7">
    <source>
        <dbReference type="ARBA" id="ARBA00022857"/>
    </source>
</evidence>
<dbReference type="EMBL" id="JARAKH010000035">
    <property type="protein sequence ID" value="KAK8384280.1"/>
    <property type="molecule type" value="Genomic_DNA"/>
</dbReference>
<accession>A0AAW0T9H8</accession>
<dbReference type="AlphaFoldDB" id="A0AAW0T9H8"/>
<reference evidence="9 10" key="1">
    <citation type="submission" date="2023-03" db="EMBL/GenBank/DDBJ databases">
        <title>High-quality genome of Scylla paramamosain provides insights in environmental adaptation.</title>
        <authorList>
            <person name="Zhang L."/>
        </authorList>
    </citation>
    <scope>NUCLEOTIDE SEQUENCE [LARGE SCALE GENOMIC DNA]</scope>
    <source>
        <strain evidence="9">LZ_2023a</strain>
        <tissue evidence="9">Muscle</tissue>
    </source>
</reference>
<comment type="caution">
    <text evidence="9">The sequence shown here is derived from an EMBL/GenBank/DDBJ whole genome shotgun (WGS) entry which is preliminary data.</text>
</comment>
<dbReference type="GO" id="GO:0005737">
    <property type="term" value="C:cytoplasm"/>
    <property type="evidence" value="ECO:0007669"/>
    <property type="project" value="UniProtKB-SubCell"/>
</dbReference>
<dbReference type="CDD" id="cd05367">
    <property type="entry name" value="SPR-like_SDR_c"/>
    <property type="match status" value="1"/>
</dbReference>
<dbReference type="NCBIfam" id="TIGR01500">
    <property type="entry name" value="sepiapter_red"/>
    <property type="match status" value="1"/>
</dbReference>
<comment type="subunit">
    <text evidence="3">Homodimer.</text>
</comment>
<evidence type="ECO:0000256" key="8">
    <source>
        <dbReference type="ARBA" id="ARBA00023002"/>
    </source>
</evidence>
<dbReference type="PANTHER" id="PTHR44085">
    <property type="entry name" value="SEPIAPTERIN REDUCTASE"/>
    <property type="match status" value="1"/>
</dbReference>
<dbReference type="Pfam" id="PF00106">
    <property type="entry name" value="adh_short"/>
    <property type="match status" value="1"/>
</dbReference>
<keyword evidence="6" id="KW-0963">Cytoplasm</keyword>
<dbReference type="EC" id="1.1.1.153" evidence="4"/>
<dbReference type="InterPro" id="IPR006393">
    <property type="entry name" value="Sepiapterin_red"/>
</dbReference>
<dbReference type="InterPro" id="IPR002347">
    <property type="entry name" value="SDR_fam"/>
</dbReference>
<organism evidence="9 10">
    <name type="scientific">Scylla paramamosain</name>
    <name type="common">Mud crab</name>
    <dbReference type="NCBI Taxonomy" id="85552"/>
    <lineage>
        <taxon>Eukaryota</taxon>
        <taxon>Metazoa</taxon>
        <taxon>Ecdysozoa</taxon>
        <taxon>Arthropoda</taxon>
        <taxon>Crustacea</taxon>
        <taxon>Multicrustacea</taxon>
        <taxon>Malacostraca</taxon>
        <taxon>Eumalacostraca</taxon>
        <taxon>Eucarida</taxon>
        <taxon>Decapoda</taxon>
        <taxon>Pleocyemata</taxon>
        <taxon>Brachyura</taxon>
        <taxon>Eubrachyura</taxon>
        <taxon>Portunoidea</taxon>
        <taxon>Portunidae</taxon>
        <taxon>Portuninae</taxon>
        <taxon>Scylla</taxon>
    </lineage>
</organism>
<dbReference type="InterPro" id="IPR051721">
    <property type="entry name" value="Biopterin_syn/organic_redct"/>
</dbReference>
<dbReference type="Gene3D" id="3.40.50.720">
    <property type="entry name" value="NAD(P)-binding Rossmann-like Domain"/>
    <property type="match status" value="1"/>
</dbReference>
<dbReference type="GO" id="GO:0006729">
    <property type="term" value="P:tetrahydrobiopterin biosynthetic process"/>
    <property type="evidence" value="ECO:0007669"/>
    <property type="project" value="InterPro"/>
</dbReference>
<dbReference type="GO" id="GO:0004757">
    <property type="term" value="F:sepiapterin reductase (NADP+) activity"/>
    <property type="evidence" value="ECO:0007669"/>
    <property type="project" value="UniProtKB-EC"/>
</dbReference>
<evidence type="ECO:0000256" key="6">
    <source>
        <dbReference type="ARBA" id="ARBA00022490"/>
    </source>
</evidence>
<dbReference type="FunFam" id="3.40.50.720:FF:000259">
    <property type="entry name" value="Sepiapterin reductase"/>
    <property type="match status" value="1"/>
</dbReference>
<evidence type="ECO:0000256" key="1">
    <source>
        <dbReference type="ARBA" id="ARBA00004496"/>
    </source>
</evidence>
<gene>
    <name evidence="9" type="ORF">O3P69_009210</name>
</gene>
<proteinExistence type="inferred from homology"/>
<evidence type="ECO:0000256" key="3">
    <source>
        <dbReference type="ARBA" id="ARBA00011738"/>
    </source>
</evidence>
<dbReference type="InterPro" id="IPR036291">
    <property type="entry name" value="NAD(P)-bd_dom_sf"/>
</dbReference>